<organism evidence="1 2">
    <name type="scientific">Portunus trituberculatus</name>
    <name type="common">Swimming crab</name>
    <name type="synonym">Neptunus trituberculatus</name>
    <dbReference type="NCBI Taxonomy" id="210409"/>
    <lineage>
        <taxon>Eukaryota</taxon>
        <taxon>Metazoa</taxon>
        <taxon>Ecdysozoa</taxon>
        <taxon>Arthropoda</taxon>
        <taxon>Crustacea</taxon>
        <taxon>Multicrustacea</taxon>
        <taxon>Malacostraca</taxon>
        <taxon>Eumalacostraca</taxon>
        <taxon>Eucarida</taxon>
        <taxon>Decapoda</taxon>
        <taxon>Pleocyemata</taxon>
        <taxon>Brachyura</taxon>
        <taxon>Eubrachyura</taxon>
        <taxon>Portunoidea</taxon>
        <taxon>Portunidae</taxon>
        <taxon>Portuninae</taxon>
        <taxon>Portunus</taxon>
    </lineage>
</organism>
<gene>
    <name evidence="1" type="ORF">E2C01_022388</name>
</gene>
<comment type="caution">
    <text evidence="1">The sequence shown here is derived from an EMBL/GenBank/DDBJ whole genome shotgun (WGS) entry which is preliminary data.</text>
</comment>
<dbReference type="AlphaFoldDB" id="A0A5B7E6X4"/>
<accession>A0A5B7E6X4</accession>
<sequence length="93" mass="10649">MADQPSLNLRLIPEYNGSGAQSVVEWIEKLELICKLCNNCTWSWSEEHNIFLSMKTTVDQKKAKNLIFVQLSKLQLYVPMSLFAGTLQWMPAS</sequence>
<name>A0A5B7E6X4_PORTR</name>
<keyword evidence="2" id="KW-1185">Reference proteome</keyword>
<proteinExistence type="predicted"/>
<protein>
    <submittedName>
        <fullName evidence="1">Uncharacterized protein</fullName>
    </submittedName>
</protein>
<evidence type="ECO:0000313" key="1">
    <source>
        <dbReference type="EMBL" id="MPC29169.1"/>
    </source>
</evidence>
<dbReference type="Proteomes" id="UP000324222">
    <property type="component" value="Unassembled WGS sequence"/>
</dbReference>
<dbReference type="EMBL" id="VSRR010002027">
    <property type="protein sequence ID" value="MPC29169.1"/>
    <property type="molecule type" value="Genomic_DNA"/>
</dbReference>
<evidence type="ECO:0000313" key="2">
    <source>
        <dbReference type="Proteomes" id="UP000324222"/>
    </source>
</evidence>
<reference evidence="1 2" key="1">
    <citation type="submission" date="2019-05" db="EMBL/GenBank/DDBJ databases">
        <title>Another draft genome of Portunus trituberculatus and its Hox gene families provides insights of decapod evolution.</title>
        <authorList>
            <person name="Jeong J.-H."/>
            <person name="Song I."/>
            <person name="Kim S."/>
            <person name="Choi T."/>
            <person name="Kim D."/>
            <person name="Ryu S."/>
            <person name="Kim W."/>
        </authorList>
    </citation>
    <scope>NUCLEOTIDE SEQUENCE [LARGE SCALE GENOMIC DNA]</scope>
    <source>
        <tissue evidence="1">Muscle</tissue>
    </source>
</reference>